<name>A0A918D9D8_9ACTN</name>
<feature type="domain" description="Transposase IS701-like DDE" evidence="2">
    <location>
        <begin position="119"/>
        <end position="267"/>
    </location>
</feature>
<keyword evidence="4" id="KW-1185">Reference proteome</keyword>
<accession>A0A918D9D8</accession>
<dbReference type="EMBL" id="BMMM01000022">
    <property type="protein sequence ID" value="GGN89278.1"/>
    <property type="molecule type" value="Genomic_DNA"/>
</dbReference>
<dbReference type="InterPro" id="IPR012337">
    <property type="entry name" value="RNaseH-like_sf"/>
</dbReference>
<dbReference type="AlphaFoldDB" id="A0A918D9D8"/>
<sequence>MSVLQRAGERDVFAELSRFRRAFYGCLSARADAFFELTDALLCADGPTRTPVELSLLAEHQRGYGSLYGALNHGRLDVDRLRDLLVSMPLPCFGGRIVLTVDVSPWLRSDAACSPERLYSFVAALTPDRTSWTVVLDTVRLGPTDDAAAVTASQLRQVVERLIAAGQWQCGDRNILVVMDAGYDVMRLAWLLRDLPVELVGRLRSDRNLRLPAPPRIYQPKGGRPPRHGPEFSLARPQTWTEPSVVTVNDTSRYGKAEARAWDRLHPELQQRSAWIDHDGELPIIEGTLIRLKVDHLPGDRDAPPVWLWSSATGASPAGVDFVWSCHLRRFDLEHTFRLFKQSLGWTRPRLREPEAADRWTWLVIIAHTQLRLAAPLATDQRKPWEKTTRPGVALTPTRVRRGFRHLRPHLACPARVPKPSRPGPGRPPGSKNRHPATRHDVGKTVKRPSTLYERDQARH</sequence>
<organism evidence="3 4">
    <name type="scientific">Streptomyces albiflavescens</name>
    <dbReference type="NCBI Taxonomy" id="1623582"/>
    <lineage>
        <taxon>Bacteria</taxon>
        <taxon>Bacillati</taxon>
        <taxon>Actinomycetota</taxon>
        <taxon>Actinomycetes</taxon>
        <taxon>Kitasatosporales</taxon>
        <taxon>Streptomycetaceae</taxon>
        <taxon>Streptomyces</taxon>
    </lineage>
</organism>
<dbReference type="Proteomes" id="UP000600365">
    <property type="component" value="Unassembled WGS sequence"/>
</dbReference>
<dbReference type="Pfam" id="PF13546">
    <property type="entry name" value="DDE_5"/>
    <property type="match status" value="1"/>
</dbReference>
<gene>
    <name evidence="3" type="ORF">GCM10011579_083960</name>
</gene>
<dbReference type="SUPFAM" id="SSF53098">
    <property type="entry name" value="Ribonuclease H-like"/>
    <property type="match status" value="1"/>
</dbReference>
<evidence type="ECO:0000259" key="2">
    <source>
        <dbReference type="Pfam" id="PF13546"/>
    </source>
</evidence>
<comment type="caution">
    <text evidence="3">The sequence shown here is derived from an EMBL/GenBank/DDBJ whole genome shotgun (WGS) entry which is preliminary data.</text>
</comment>
<proteinExistence type="predicted"/>
<evidence type="ECO:0000313" key="3">
    <source>
        <dbReference type="EMBL" id="GGN89278.1"/>
    </source>
</evidence>
<dbReference type="RefSeq" id="WP_189191377.1">
    <property type="nucleotide sequence ID" value="NZ_BMMM01000022.1"/>
</dbReference>
<reference evidence="3 4" key="1">
    <citation type="journal article" date="2014" name="Int. J. Syst. Evol. Microbiol.">
        <title>Complete genome sequence of Corynebacterium casei LMG S-19264T (=DSM 44701T), isolated from a smear-ripened cheese.</title>
        <authorList>
            <consortium name="US DOE Joint Genome Institute (JGI-PGF)"/>
            <person name="Walter F."/>
            <person name="Albersmeier A."/>
            <person name="Kalinowski J."/>
            <person name="Ruckert C."/>
        </authorList>
    </citation>
    <scope>NUCLEOTIDE SEQUENCE [LARGE SCALE GENOMIC DNA]</scope>
    <source>
        <strain evidence="3 4">CGMCC 4.7111</strain>
    </source>
</reference>
<feature type="region of interest" description="Disordered" evidence="1">
    <location>
        <begin position="407"/>
        <end position="460"/>
    </location>
</feature>
<evidence type="ECO:0000256" key="1">
    <source>
        <dbReference type="SAM" id="MobiDB-lite"/>
    </source>
</evidence>
<evidence type="ECO:0000313" key="4">
    <source>
        <dbReference type="Proteomes" id="UP000600365"/>
    </source>
</evidence>
<protein>
    <recommendedName>
        <fullName evidence="2">Transposase IS701-like DDE domain-containing protein</fullName>
    </recommendedName>
</protein>
<feature type="region of interest" description="Disordered" evidence="1">
    <location>
        <begin position="214"/>
        <end position="235"/>
    </location>
</feature>
<dbReference type="InterPro" id="IPR038721">
    <property type="entry name" value="IS701-like_DDE_dom"/>
</dbReference>